<evidence type="ECO:0000313" key="5">
    <source>
        <dbReference type="Proteomes" id="UP000541444"/>
    </source>
</evidence>
<dbReference type="InterPro" id="IPR002885">
    <property type="entry name" value="PPR_rpt"/>
</dbReference>
<feature type="domain" description="DYW" evidence="3">
    <location>
        <begin position="589"/>
        <end position="681"/>
    </location>
</feature>
<dbReference type="PANTHER" id="PTHR47926">
    <property type="entry name" value="PENTATRICOPEPTIDE REPEAT-CONTAINING PROTEIN"/>
    <property type="match status" value="1"/>
</dbReference>
<dbReference type="Gene3D" id="1.25.40.10">
    <property type="entry name" value="Tetratricopeptide repeat domain"/>
    <property type="match status" value="3"/>
</dbReference>
<dbReference type="InterPro" id="IPR046848">
    <property type="entry name" value="E_motif"/>
</dbReference>
<feature type="repeat" description="PPR" evidence="2">
    <location>
        <begin position="273"/>
        <end position="307"/>
    </location>
</feature>
<feature type="repeat" description="PPR" evidence="2">
    <location>
        <begin position="409"/>
        <end position="439"/>
    </location>
</feature>
<dbReference type="FunFam" id="1.25.40.10:FF:000366">
    <property type="entry name" value="Pentatricopeptide (PPR) repeat-containing protein"/>
    <property type="match status" value="1"/>
</dbReference>
<evidence type="ECO:0000313" key="4">
    <source>
        <dbReference type="EMBL" id="KAF6155760.1"/>
    </source>
</evidence>
<feature type="repeat" description="PPR" evidence="2">
    <location>
        <begin position="36"/>
        <end position="70"/>
    </location>
</feature>
<dbReference type="FunFam" id="1.25.40.10:FF:003116">
    <property type="entry name" value="Uncharacterized protein"/>
    <property type="match status" value="1"/>
</dbReference>
<organism evidence="4 5">
    <name type="scientific">Kingdonia uniflora</name>
    <dbReference type="NCBI Taxonomy" id="39325"/>
    <lineage>
        <taxon>Eukaryota</taxon>
        <taxon>Viridiplantae</taxon>
        <taxon>Streptophyta</taxon>
        <taxon>Embryophyta</taxon>
        <taxon>Tracheophyta</taxon>
        <taxon>Spermatophyta</taxon>
        <taxon>Magnoliopsida</taxon>
        <taxon>Ranunculales</taxon>
        <taxon>Circaeasteraceae</taxon>
        <taxon>Kingdonia</taxon>
    </lineage>
</organism>
<dbReference type="Pfam" id="PF20431">
    <property type="entry name" value="E_motif"/>
    <property type="match status" value="1"/>
</dbReference>
<dbReference type="Pfam" id="PF01535">
    <property type="entry name" value="PPR"/>
    <property type="match status" value="4"/>
</dbReference>
<feature type="repeat" description="PPR" evidence="2">
    <location>
        <begin position="374"/>
        <end position="408"/>
    </location>
</feature>
<dbReference type="FunFam" id="1.25.40.10:FF:000031">
    <property type="entry name" value="Pentatricopeptide repeat-containing protein mitochondrial"/>
    <property type="match status" value="1"/>
</dbReference>
<dbReference type="FunFam" id="1.25.40.10:FF:000344">
    <property type="entry name" value="Pentatricopeptide repeat-containing protein"/>
    <property type="match status" value="1"/>
</dbReference>
<dbReference type="Pfam" id="PF13041">
    <property type="entry name" value="PPR_2"/>
    <property type="match status" value="2"/>
</dbReference>
<gene>
    <name evidence="4" type="ORF">GIB67_007407</name>
</gene>
<dbReference type="InterPro" id="IPR011990">
    <property type="entry name" value="TPR-like_helical_dom_sf"/>
</dbReference>
<accession>A0A7J7MLW2</accession>
<dbReference type="Proteomes" id="UP000541444">
    <property type="component" value="Unassembled WGS sequence"/>
</dbReference>
<protein>
    <recommendedName>
        <fullName evidence="3">DYW domain-containing protein</fullName>
    </recommendedName>
</protein>
<dbReference type="GO" id="GO:0008270">
    <property type="term" value="F:zinc ion binding"/>
    <property type="evidence" value="ECO:0007669"/>
    <property type="project" value="InterPro"/>
</dbReference>
<dbReference type="OrthoDB" id="428658at2759"/>
<sequence>MGSKIQTSIPKFVKSYSNTGNLGNACRLFDKVPQPDLRSWTILITAHTKKGFPQESIKLYDELRRNNVEPDKLVLLSVAKACAVSRDLEKAKGVHEDAVRYGFGSDMLVGNVLIDMYGKCRFVNGAQRVFDGLGLKDVISWTSLSGCYVNCGFYKEGMRVFREMGLSGVRPNSITISSILPACSSLKDLYWGREIHGFTMRNGMGDNVFVSSGLVDMYANCLSLKQAQFVFDNMGRRDVVSWNVILMAYFSNGEGEKALDLFRRMISEGVTLNSASWNSAIGGCIQNGKKDKALELLAEMQNSGFKANHITISTVLPACTDLESMRTGKEIHAYSLRNQFAEDIMVGTALVFMYAKCGDLELSGKVFNMLVRRDTVAWNTMILANSMHGNGEEGLLLFQKMTNSGIKPNSVTFTGVLSGCSHSRLVDEARLVFTSMKRDHRIDPDADHYACMVDVLSRSGRVEEAYEFIQKMPIDPTAGAWGALLGACRVYKNVELGRIAAEKLFEIEADNPGNYVLLSNIFVAAKLWDDAANIRKLMRDKGITKSPGFSWVQVKNRVYTFVAGDNSNEQSDEIYSYLEELGEKMRVAGFRPNTDYVLQDVDQEEKVEVLCNHSEKLAVAFGILNLNGGSTIRVFKNLRVCGDCHNAIKFMAKIVGVQIILRDSLRFHHFRDGVCSCRDFW</sequence>
<keyword evidence="5" id="KW-1185">Reference proteome</keyword>
<evidence type="ECO:0000259" key="3">
    <source>
        <dbReference type="Pfam" id="PF14432"/>
    </source>
</evidence>
<feature type="repeat" description="PPR" evidence="2">
    <location>
        <begin position="238"/>
        <end position="272"/>
    </location>
</feature>
<comment type="caution">
    <text evidence="4">The sequence shown here is derived from an EMBL/GenBank/DDBJ whole genome shotgun (WGS) entry which is preliminary data.</text>
</comment>
<dbReference type="InterPro" id="IPR046960">
    <property type="entry name" value="PPR_At4g14850-like_plant"/>
</dbReference>
<dbReference type="GO" id="GO:0009451">
    <property type="term" value="P:RNA modification"/>
    <property type="evidence" value="ECO:0007669"/>
    <property type="project" value="InterPro"/>
</dbReference>
<keyword evidence="1" id="KW-0677">Repeat</keyword>
<dbReference type="GO" id="GO:0003723">
    <property type="term" value="F:RNA binding"/>
    <property type="evidence" value="ECO:0007669"/>
    <property type="project" value="InterPro"/>
</dbReference>
<dbReference type="PROSITE" id="PS51375">
    <property type="entry name" value="PPR"/>
    <property type="match status" value="6"/>
</dbReference>
<proteinExistence type="predicted"/>
<dbReference type="InterPro" id="IPR032867">
    <property type="entry name" value="DYW_dom"/>
</dbReference>
<dbReference type="AlphaFoldDB" id="A0A7J7MLW2"/>
<dbReference type="NCBIfam" id="TIGR00756">
    <property type="entry name" value="PPR"/>
    <property type="match status" value="5"/>
</dbReference>
<evidence type="ECO:0000256" key="1">
    <source>
        <dbReference type="ARBA" id="ARBA00022737"/>
    </source>
</evidence>
<evidence type="ECO:0000256" key="2">
    <source>
        <dbReference type="PROSITE-ProRule" id="PRU00708"/>
    </source>
</evidence>
<dbReference type="PANTHER" id="PTHR47926:SF426">
    <property type="entry name" value="TETRATRICOPEPTIDE-LIKE HELICAL DOMAIN SUPERFAMILY, DYW DOMAIN-CONTAINING PROTEIN"/>
    <property type="match status" value="1"/>
</dbReference>
<feature type="repeat" description="PPR" evidence="2">
    <location>
        <begin position="137"/>
        <end position="171"/>
    </location>
</feature>
<dbReference type="Pfam" id="PF14432">
    <property type="entry name" value="DYW_deaminase"/>
    <property type="match status" value="1"/>
</dbReference>
<reference evidence="4 5" key="1">
    <citation type="journal article" date="2020" name="IScience">
        <title>Genome Sequencing of the Endangered Kingdonia uniflora (Circaeasteraceae, Ranunculales) Reveals Potential Mechanisms of Evolutionary Specialization.</title>
        <authorList>
            <person name="Sun Y."/>
            <person name="Deng T."/>
            <person name="Zhang A."/>
            <person name="Moore M.J."/>
            <person name="Landis J.B."/>
            <person name="Lin N."/>
            <person name="Zhang H."/>
            <person name="Zhang X."/>
            <person name="Huang J."/>
            <person name="Zhang X."/>
            <person name="Sun H."/>
            <person name="Wang H."/>
        </authorList>
    </citation>
    <scope>NUCLEOTIDE SEQUENCE [LARGE SCALE GENOMIC DNA]</scope>
    <source>
        <strain evidence="4">TB1705</strain>
        <tissue evidence="4">Leaf</tissue>
    </source>
</reference>
<dbReference type="EMBL" id="JACGCM010001403">
    <property type="protein sequence ID" value="KAF6155760.1"/>
    <property type="molecule type" value="Genomic_DNA"/>
</dbReference>
<name>A0A7J7MLW2_9MAGN</name>